<proteinExistence type="predicted"/>
<dbReference type="Proteomes" id="UP000652153">
    <property type="component" value="Unassembled WGS sequence"/>
</dbReference>
<keyword evidence="2" id="KW-1185">Reference proteome</keyword>
<evidence type="ECO:0000313" key="1">
    <source>
        <dbReference type="EMBL" id="GGH46392.1"/>
    </source>
</evidence>
<protein>
    <submittedName>
        <fullName evidence="1">Uncharacterized protein</fullName>
    </submittedName>
</protein>
<dbReference type="RefSeq" id="WP_188591389.1">
    <property type="nucleotide sequence ID" value="NZ_BMFU01000001.1"/>
</dbReference>
<dbReference type="EMBL" id="BMFU01000001">
    <property type="protein sequence ID" value="GGH46392.1"/>
    <property type="molecule type" value="Genomic_DNA"/>
</dbReference>
<name>A0ABQ1Z3B3_9BACL</name>
<evidence type="ECO:0000313" key="2">
    <source>
        <dbReference type="Proteomes" id="UP000652153"/>
    </source>
</evidence>
<accession>A0ABQ1Z3B3</accession>
<organism evidence="1 2">
    <name type="scientific">Paenibacillus silvae</name>
    <dbReference type="NCBI Taxonomy" id="1325358"/>
    <lineage>
        <taxon>Bacteria</taxon>
        <taxon>Bacillati</taxon>
        <taxon>Bacillota</taxon>
        <taxon>Bacilli</taxon>
        <taxon>Bacillales</taxon>
        <taxon>Paenibacillaceae</taxon>
        <taxon>Paenibacillus</taxon>
    </lineage>
</organism>
<comment type="caution">
    <text evidence="1">The sequence shown here is derived from an EMBL/GenBank/DDBJ whole genome shotgun (WGS) entry which is preliminary data.</text>
</comment>
<gene>
    <name evidence="1" type="ORF">GCM10008014_09040</name>
</gene>
<sequence length="95" mass="10990">MKYYPMPENVKEQSKNARYSYTVLVNLYANQDSMEEYINRNVRIISDEKLAKDELAQRAANVVNGLIESRAEFKSYNQVQVVGITFANAYDSELK</sequence>
<reference evidence="2" key="1">
    <citation type="journal article" date="2019" name="Int. J. Syst. Evol. Microbiol.">
        <title>The Global Catalogue of Microorganisms (GCM) 10K type strain sequencing project: providing services to taxonomists for standard genome sequencing and annotation.</title>
        <authorList>
            <consortium name="The Broad Institute Genomics Platform"/>
            <consortium name="The Broad Institute Genome Sequencing Center for Infectious Disease"/>
            <person name="Wu L."/>
            <person name="Ma J."/>
        </authorList>
    </citation>
    <scope>NUCLEOTIDE SEQUENCE [LARGE SCALE GENOMIC DNA]</scope>
    <source>
        <strain evidence="2">CGMCC 1.12770</strain>
    </source>
</reference>